<dbReference type="InterPro" id="IPR012340">
    <property type="entry name" value="NA-bd_OB-fold"/>
</dbReference>
<evidence type="ECO:0000256" key="1">
    <source>
        <dbReference type="ARBA" id="ARBA00022448"/>
    </source>
</evidence>
<evidence type="ECO:0000313" key="7">
    <source>
        <dbReference type="Proteomes" id="UP000319825"/>
    </source>
</evidence>
<organism evidence="6 7">
    <name type="scientific">Micromonospora olivasterospora</name>
    <dbReference type="NCBI Taxonomy" id="1880"/>
    <lineage>
        <taxon>Bacteria</taxon>
        <taxon>Bacillati</taxon>
        <taxon>Actinomycetota</taxon>
        <taxon>Actinomycetes</taxon>
        <taxon>Micromonosporales</taxon>
        <taxon>Micromonosporaceae</taxon>
        <taxon>Micromonospora</taxon>
    </lineage>
</organism>
<dbReference type="PROSITE" id="PS00211">
    <property type="entry name" value="ABC_TRANSPORTER_1"/>
    <property type="match status" value="1"/>
</dbReference>
<dbReference type="InterPro" id="IPR047641">
    <property type="entry name" value="ABC_transpr_MalK/UgpC-like"/>
</dbReference>
<feature type="compositionally biased region" description="Low complexity" evidence="4">
    <location>
        <begin position="437"/>
        <end position="451"/>
    </location>
</feature>
<feature type="region of interest" description="Disordered" evidence="4">
    <location>
        <begin position="380"/>
        <end position="476"/>
    </location>
</feature>
<dbReference type="InterPro" id="IPR015855">
    <property type="entry name" value="ABC_transpr_MalK-like"/>
</dbReference>
<evidence type="ECO:0000259" key="5">
    <source>
        <dbReference type="PROSITE" id="PS50893"/>
    </source>
</evidence>
<keyword evidence="7" id="KW-1185">Reference proteome</keyword>
<evidence type="ECO:0000313" key="6">
    <source>
        <dbReference type="EMBL" id="TWH68048.1"/>
    </source>
</evidence>
<keyword evidence="2" id="KW-0547">Nucleotide-binding</keyword>
<dbReference type="InterPro" id="IPR003439">
    <property type="entry name" value="ABC_transporter-like_ATP-bd"/>
</dbReference>
<dbReference type="PANTHER" id="PTHR43875:SF1">
    <property type="entry name" value="OSMOPROTECTIVE COMPOUNDS UPTAKE ATP-BINDING PROTEIN GGTA"/>
    <property type="match status" value="1"/>
</dbReference>
<evidence type="ECO:0000256" key="2">
    <source>
        <dbReference type="ARBA" id="ARBA00022741"/>
    </source>
</evidence>
<evidence type="ECO:0000256" key="4">
    <source>
        <dbReference type="SAM" id="MobiDB-lite"/>
    </source>
</evidence>
<dbReference type="GO" id="GO:0140359">
    <property type="term" value="F:ABC-type transporter activity"/>
    <property type="evidence" value="ECO:0007669"/>
    <property type="project" value="InterPro"/>
</dbReference>
<dbReference type="PANTHER" id="PTHR43875">
    <property type="entry name" value="MALTODEXTRIN IMPORT ATP-BINDING PROTEIN MSMX"/>
    <property type="match status" value="1"/>
</dbReference>
<dbReference type="InterPro" id="IPR008995">
    <property type="entry name" value="Mo/tungstate-bd_C_term_dom"/>
</dbReference>
<dbReference type="Gene3D" id="3.40.50.300">
    <property type="entry name" value="P-loop containing nucleotide triphosphate hydrolases"/>
    <property type="match status" value="1"/>
</dbReference>
<gene>
    <name evidence="6" type="ORF">JD77_03035</name>
</gene>
<dbReference type="SUPFAM" id="SSF52540">
    <property type="entry name" value="P-loop containing nucleoside triphosphate hydrolases"/>
    <property type="match status" value="1"/>
</dbReference>
<dbReference type="GO" id="GO:0005524">
    <property type="term" value="F:ATP binding"/>
    <property type="evidence" value="ECO:0007669"/>
    <property type="project" value="UniProtKB-KW"/>
</dbReference>
<dbReference type="Pfam" id="PF00005">
    <property type="entry name" value="ABC_tran"/>
    <property type="match status" value="1"/>
</dbReference>
<dbReference type="Gene3D" id="2.40.50.140">
    <property type="entry name" value="Nucleic acid-binding proteins"/>
    <property type="match status" value="1"/>
</dbReference>
<dbReference type="FunFam" id="3.40.50.300:FF:000042">
    <property type="entry name" value="Maltose/maltodextrin ABC transporter, ATP-binding protein"/>
    <property type="match status" value="1"/>
</dbReference>
<dbReference type="EMBL" id="VLKE01000001">
    <property type="protein sequence ID" value="TWH68048.1"/>
    <property type="molecule type" value="Genomic_DNA"/>
</dbReference>
<proteinExistence type="predicted"/>
<protein>
    <submittedName>
        <fullName evidence="6">Carbohydrate ABC transporter ATP-binding protein, CUT1 family (TC 3.A.1.1.-)</fullName>
    </submittedName>
</protein>
<dbReference type="Gene3D" id="2.40.50.100">
    <property type="match status" value="1"/>
</dbReference>
<keyword evidence="1" id="KW-0813">Transport</keyword>
<dbReference type="AlphaFoldDB" id="A0A562IB82"/>
<sequence length="476" mass="50744">MVPVTFFRGSADELWEVTVTTVALKDVTKVFPDGTVAVDAVNLDVNDGEFLVLLGPSGCGKSTVLRMIAGLEDPSSGAVLLDGELANDVPPRDRKIAMVFQDFALYPHMSVEENLAFPLRLAGVDPAPRGERVSDVASALGIGDMLARKPSQLSGGQRQRVAMGRAIVRRPGLFLMDEPLSNLDSGLRAELRAEISGLTRELGVTTIYVTHDQAEALTMADRVAIMRRGVLQDVGTPTQVYGRPATLYVAAFLGSPRMNLLEASVYVHLDRYVALHLGEQALYLPWNDIRSRAVAHYHGERIVVGMRAEALTPVSPEAPGDVLRGRIRYLEHHGHESLAFVDIGATAVVVDEMAGPVDGAPGGQRGLRRFGQVVQRITGRGADLPGEPAHASPGRACSATRAGTTDARRSWRCGSRRTRPSPRGTRWPSPYAWTPCTSSTSAGTGSTSAGAEPRSGVAGPGDGPLPAKLPKSSVRA</sequence>
<dbReference type="GO" id="GO:0008643">
    <property type="term" value="P:carbohydrate transport"/>
    <property type="evidence" value="ECO:0007669"/>
    <property type="project" value="InterPro"/>
</dbReference>
<dbReference type="CDD" id="cd03301">
    <property type="entry name" value="ABC_MalK_N"/>
    <property type="match status" value="1"/>
</dbReference>
<name>A0A562IB82_MICOL</name>
<reference evidence="6 7" key="1">
    <citation type="submission" date="2019-07" db="EMBL/GenBank/DDBJ databases">
        <title>R&amp;d 2014.</title>
        <authorList>
            <person name="Klenk H.-P."/>
        </authorList>
    </citation>
    <scope>NUCLEOTIDE SEQUENCE [LARGE SCALE GENOMIC DNA]</scope>
    <source>
        <strain evidence="6 7">DSM 43868</strain>
    </source>
</reference>
<dbReference type="InterPro" id="IPR027417">
    <property type="entry name" value="P-loop_NTPase"/>
</dbReference>
<dbReference type="GO" id="GO:0016887">
    <property type="term" value="F:ATP hydrolysis activity"/>
    <property type="evidence" value="ECO:0007669"/>
    <property type="project" value="InterPro"/>
</dbReference>
<dbReference type="SUPFAM" id="SSF50331">
    <property type="entry name" value="MOP-like"/>
    <property type="match status" value="1"/>
</dbReference>
<evidence type="ECO:0000256" key="3">
    <source>
        <dbReference type="ARBA" id="ARBA00022840"/>
    </source>
</evidence>
<dbReference type="PROSITE" id="PS50893">
    <property type="entry name" value="ABC_TRANSPORTER_2"/>
    <property type="match status" value="1"/>
</dbReference>
<keyword evidence="3 6" id="KW-0067">ATP-binding</keyword>
<dbReference type="GO" id="GO:0055052">
    <property type="term" value="C:ATP-binding cassette (ABC) transporter complex, substrate-binding subunit-containing"/>
    <property type="evidence" value="ECO:0007669"/>
    <property type="project" value="TreeGrafter"/>
</dbReference>
<dbReference type="SMART" id="SM00382">
    <property type="entry name" value="AAA"/>
    <property type="match status" value="1"/>
</dbReference>
<feature type="domain" description="ABC transporter" evidence="5">
    <location>
        <begin position="22"/>
        <end position="253"/>
    </location>
</feature>
<feature type="compositionally biased region" description="Basic residues" evidence="4">
    <location>
        <begin position="410"/>
        <end position="420"/>
    </location>
</feature>
<accession>A0A562IB82</accession>
<dbReference type="Proteomes" id="UP000319825">
    <property type="component" value="Unassembled WGS sequence"/>
</dbReference>
<dbReference type="InterPro" id="IPR017871">
    <property type="entry name" value="ABC_transporter-like_CS"/>
</dbReference>
<comment type="caution">
    <text evidence="6">The sequence shown here is derived from an EMBL/GenBank/DDBJ whole genome shotgun (WGS) entry which is preliminary data.</text>
</comment>
<dbReference type="InterPro" id="IPR003593">
    <property type="entry name" value="AAA+_ATPase"/>
</dbReference>